<evidence type="ECO:0000256" key="1">
    <source>
        <dbReference type="ARBA" id="ARBA00001946"/>
    </source>
</evidence>
<comment type="caution">
    <text evidence="4">The sequence shown here is derived from an EMBL/GenBank/DDBJ whole genome shotgun (WGS) entry which is preliminary data.</text>
</comment>
<dbReference type="CDD" id="cd18880">
    <property type="entry name" value="NUDIX_ADPRase"/>
    <property type="match status" value="1"/>
</dbReference>
<evidence type="ECO:0000313" key="5">
    <source>
        <dbReference type="Proteomes" id="UP000789833"/>
    </source>
</evidence>
<dbReference type="PANTHER" id="PTHR43046:SF14">
    <property type="entry name" value="MUTT_NUDIX FAMILY PROTEIN"/>
    <property type="match status" value="1"/>
</dbReference>
<organism evidence="4 5">
    <name type="scientific">Sutcliffiella rhizosphaerae</name>
    <dbReference type="NCBI Taxonomy" id="2880967"/>
    <lineage>
        <taxon>Bacteria</taxon>
        <taxon>Bacillati</taxon>
        <taxon>Bacillota</taxon>
        <taxon>Bacilli</taxon>
        <taxon>Bacillales</taxon>
        <taxon>Bacillaceae</taxon>
        <taxon>Sutcliffiella</taxon>
    </lineage>
</organism>
<comment type="cofactor">
    <cofactor evidence="1">
        <name>Mg(2+)</name>
        <dbReference type="ChEBI" id="CHEBI:18420"/>
    </cofactor>
</comment>
<dbReference type="InterPro" id="IPR015797">
    <property type="entry name" value="NUDIX_hydrolase-like_dom_sf"/>
</dbReference>
<evidence type="ECO:0000259" key="3">
    <source>
        <dbReference type="PROSITE" id="PS51462"/>
    </source>
</evidence>
<dbReference type="PROSITE" id="PS51462">
    <property type="entry name" value="NUDIX"/>
    <property type="match status" value="1"/>
</dbReference>
<proteinExistence type="predicted"/>
<evidence type="ECO:0000313" key="4">
    <source>
        <dbReference type="EMBL" id="CAG9622391.1"/>
    </source>
</evidence>
<dbReference type="RefSeq" id="WP_230502800.1">
    <property type="nucleotide sequence ID" value="NZ_CAKJTJ010000020.1"/>
</dbReference>
<keyword evidence="5" id="KW-1185">Reference proteome</keyword>
<name>A0ABN8ADQ2_9BACI</name>
<feature type="domain" description="Nudix hydrolase" evidence="3">
    <location>
        <begin position="4"/>
        <end position="144"/>
    </location>
</feature>
<accession>A0ABN8ADQ2</accession>
<dbReference type="Pfam" id="PF00293">
    <property type="entry name" value="NUDIX"/>
    <property type="match status" value="1"/>
</dbReference>
<reference evidence="4 5" key="1">
    <citation type="submission" date="2021-10" db="EMBL/GenBank/DDBJ databases">
        <authorList>
            <person name="Criscuolo A."/>
        </authorList>
    </citation>
    <scope>NUCLEOTIDE SEQUENCE [LARGE SCALE GENOMIC DNA]</scope>
    <source>
        <strain evidence="5">CIP 111883</strain>
    </source>
</reference>
<keyword evidence="2" id="KW-0378">Hydrolase</keyword>
<sequence length="156" mass="17761">MSYPIRVKACALIIKEESILLIEFNDQNGLHYNFPSGGVEAGESIMEGVKREAWEEACIEVDVGPLALVYEYAPHQNNFKYGETPTLALLFECEIKKGSTPKMPSKPDLNQTGVKWIKLSELHSIVLYPNIRDEIIAYAINKRNIEWIEESRLEGY</sequence>
<dbReference type="EMBL" id="CAKJTJ010000020">
    <property type="protein sequence ID" value="CAG9622391.1"/>
    <property type="molecule type" value="Genomic_DNA"/>
</dbReference>
<dbReference type="SUPFAM" id="SSF55811">
    <property type="entry name" value="Nudix"/>
    <property type="match status" value="1"/>
</dbReference>
<gene>
    <name evidence="4" type="ORF">BACCIP111883_03182</name>
</gene>
<evidence type="ECO:0000256" key="2">
    <source>
        <dbReference type="ARBA" id="ARBA00022801"/>
    </source>
</evidence>
<dbReference type="Gene3D" id="3.90.79.10">
    <property type="entry name" value="Nucleoside Triphosphate Pyrophosphohydrolase"/>
    <property type="match status" value="1"/>
</dbReference>
<protein>
    <recommendedName>
        <fullName evidence="3">Nudix hydrolase domain-containing protein</fullName>
    </recommendedName>
</protein>
<dbReference type="Proteomes" id="UP000789833">
    <property type="component" value="Unassembled WGS sequence"/>
</dbReference>
<dbReference type="InterPro" id="IPR000086">
    <property type="entry name" value="NUDIX_hydrolase_dom"/>
</dbReference>
<dbReference type="PANTHER" id="PTHR43046">
    <property type="entry name" value="GDP-MANNOSE MANNOSYL HYDROLASE"/>
    <property type="match status" value="1"/>
</dbReference>